<comment type="caution">
    <text evidence="2">The sequence shown here is derived from an EMBL/GenBank/DDBJ whole genome shotgun (WGS) entry which is preliminary data.</text>
</comment>
<protein>
    <submittedName>
        <fullName evidence="2">Uncharacterized protein</fullName>
    </submittedName>
</protein>
<dbReference type="RefSeq" id="WP_158277943.1">
    <property type="nucleotide sequence ID" value="NZ_PVZG01000057.1"/>
</dbReference>
<evidence type="ECO:0000256" key="1">
    <source>
        <dbReference type="SAM" id="MobiDB-lite"/>
    </source>
</evidence>
<gene>
    <name evidence="2" type="ORF">CLV70_1571</name>
</gene>
<dbReference type="Proteomes" id="UP000239209">
    <property type="component" value="Unassembled WGS sequence"/>
</dbReference>
<accession>A0A2T0R751</accession>
<reference evidence="2 3" key="1">
    <citation type="submission" date="2018-03" db="EMBL/GenBank/DDBJ databases">
        <title>Genomic Encyclopedia of Archaeal and Bacterial Type Strains, Phase II (KMG-II): from individual species to whole genera.</title>
        <authorList>
            <person name="Goeker M."/>
        </authorList>
    </citation>
    <scope>NUCLEOTIDE SEQUENCE [LARGE SCALE GENOMIC DNA]</scope>
    <source>
        <strain evidence="2 3">DSM 45348</strain>
    </source>
</reference>
<organism evidence="2 3">
    <name type="scientific">Pseudosporangium ferrugineum</name>
    <dbReference type="NCBI Taxonomy" id="439699"/>
    <lineage>
        <taxon>Bacteria</taxon>
        <taxon>Bacillati</taxon>
        <taxon>Actinomycetota</taxon>
        <taxon>Actinomycetes</taxon>
        <taxon>Micromonosporales</taxon>
        <taxon>Micromonosporaceae</taxon>
        <taxon>Pseudosporangium</taxon>
    </lineage>
</organism>
<evidence type="ECO:0000313" key="2">
    <source>
        <dbReference type="EMBL" id="PRY17005.1"/>
    </source>
</evidence>
<name>A0A2T0R751_9ACTN</name>
<proteinExistence type="predicted"/>
<feature type="region of interest" description="Disordered" evidence="1">
    <location>
        <begin position="33"/>
        <end position="56"/>
    </location>
</feature>
<dbReference type="EMBL" id="PVZG01000057">
    <property type="protein sequence ID" value="PRY17005.1"/>
    <property type="molecule type" value="Genomic_DNA"/>
</dbReference>
<dbReference type="AlphaFoldDB" id="A0A2T0R751"/>
<sequence>MTTFLISTFLVALLVFLAASLNFPNENYKRGAKRARGEDSAQKGAQRVNFVPSESE</sequence>
<keyword evidence="3" id="KW-1185">Reference proteome</keyword>
<evidence type="ECO:0000313" key="3">
    <source>
        <dbReference type="Proteomes" id="UP000239209"/>
    </source>
</evidence>